<reference evidence="1 2" key="1">
    <citation type="submission" date="2020-02" db="EMBL/GenBank/DDBJ databases">
        <title>Draft genome sequence of Haematococcus lacustris strain NIES-144.</title>
        <authorList>
            <person name="Morimoto D."/>
            <person name="Nakagawa S."/>
            <person name="Yoshida T."/>
            <person name="Sawayama S."/>
        </authorList>
    </citation>
    <scope>NUCLEOTIDE SEQUENCE [LARGE SCALE GENOMIC DNA]</scope>
    <source>
        <strain evidence="1 2">NIES-144</strain>
    </source>
</reference>
<sequence length="88" mass="9666">MAETIPTLANFADLPTRKFTKDFHPWTPADHAVFAATVMNPSRDLSYWQAYTATTKLAVVTMGTPTSPDFTDLVTLTIYGLQQEQAAG</sequence>
<organism evidence="1 2">
    <name type="scientific">Haematococcus lacustris</name>
    <name type="common">Green alga</name>
    <name type="synonym">Haematococcus pluvialis</name>
    <dbReference type="NCBI Taxonomy" id="44745"/>
    <lineage>
        <taxon>Eukaryota</taxon>
        <taxon>Viridiplantae</taxon>
        <taxon>Chlorophyta</taxon>
        <taxon>core chlorophytes</taxon>
        <taxon>Chlorophyceae</taxon>
        <taxon>CS clade</taxon>
        <taxon>Chlamydomonadales</taxon>
        <taxon>Haematococcaceae</taxon>
        <taxon>Haematococcus</taxon>
    </lineage>
</organism>
<accession>A0A6A0AEU1</accession>
<protein>
    <submittedName>
        <fullName evidence="1">Uncharacterized protein</fullName>
    </submittedName>
</protein>
<dbReference type="Proteomes" id="UP000485058">
    <property type="component" value="Unassembled WGS sequence"/>
</dbReference>
<evidence type="ECO:0000313" key="1">
    <source>
        <dbReference type="EMBL" id="GFH31236.1"/>
    </source>
</evidence>
<name>A0A6A0AEU1_HAELA</name>
<feature type="non-terminal residue" evidence="1">
    <location>
        <position position="88"/>
    </location>
</feature>
<comment type="caution">
    <text evidence="1">The sequence shown here is derived from an EMBL/GenBank/DDBJ whole genome shotgun (WGS) entry which is preliminary data.</text>
</comment>
<evidence type="ECO:0000313" key="2">
    <source>
        <dbReference type="Proteomes" id="UP000485058"/>
    </source>
</evidence>
<gene>
    <name evidence="1" type="ORF">HaLaN_30234</name>
</gene>
<keyword evidence="2" id="KW-1185">Reference proteome</keyword>
<dbReference type="AlphaFoldDB" id="A0A6A0AEU1"/>
<proteinExistence type="predicted"/>
<dbReference type="EMBL" id="BLLF01005471">
    <property type="protein sequence ID" value="GFH31236.1"/>
    <property type="molecule type" value="Genomic_DNA"/>
</dbReference>
<feature type="non-terminal residue" evidence="1">
    <location>
        <position position="1"/>
    </location>
</feature>